<proteinExistence type="predicted"/>
<accession>A0AAV7N562</accession>
<dbReference type="EMBL" id="JANPWB010000013">
    <property type="protein sequence ID" value="KAJ1110409.1"/>
    <property type="molecule type" value="Genomic_DNA"/>
</dbReference>
<comment type="caution">
    <text evidence="1">The sequence shown here is derived from an EMBL/GenBank/DDBJ whole genome shotgun (WGS) entry which is preliminary data.</text>
</comment>
<dbReference type="Proteomes" id="UP001066276">
    <property type="component" value="Chromosome 9"/>
</dbReference>
<evidence type="ECO:0000313" key="2">
    <source>
        <dbReference type="Proteomes" id="UP001066276"/>
    </source>
</evidence>
<keyword evidence="2" id="KW-1185">Reference proteome</keyword>
<protein>
    <submittedName>
        <fullName evidence="1">Uncharacterized protein</fullName>
    </submittedName>
</protein>
<reference evidence="1" key="1">
    <citation type="journal article" date="2022" name="bioRxiv">
        <title>Sequencing and chromosome-scale assembly of the giantPleurodeles waltlgenome.</title>
        <authorList>
            <person name="Brown T."/>
            <person name="Elewa A."/>
            <person name="Iarovenko S."/>
            <person name="Subramanian E."/>
            <person name="Araus A.J."/>
            <person name="Petzold A."/>
            <person name="Susuki M."/>
            <person name="Suzuki K.-i.T."/>
            <person name="Hayashi T."/>
            <person name="Toyoda A."/>
            <person name="Oliveira C."/>
            <person name="Osipova E."/>
            <person name="Leigh N.D."/>
            <person name="Simon A."/>
            <person name="Yun M.H."/>
        </authorList>
    </citation>
    <scope>NUCLEOTIDE SEQUENCE</scope>
    <source>
        <strain evidence="1">20211129_DDA</strain>
        <tissue evidence="1">Liver</tissue>
    </source>
</reference>
<dbReference type="AlphaFoldDB" id="A0AAV7N562"/>
<organism evidence="1 2">
    <name type="scientific">Pleurodeles waltl</name>
    <name type="common">Iberian ribbed newt</name>
    <dbReference type="NCBI Taxonomy" id="8319"/>
    <lineage>
        <taxon>Eukaryota</taxon>
        <taxon>Metazoa</taxon>
        <taxon>Chordata</taxon>
        <taxon>Craniata</taxon>
        <taxon>Vertebrata</taxon>
        <taxon>Euteleostomi</taxon>
        <taxon>Amphibia</taxon>
        <taxon>Batrachia</taxon>
        <taxon>Caudata</taxon>
        <taxon>Salamandroidea</taxon>
        <taxon>Salamandridae</taxon>
        <taxon>Pleurodelinae</taxon>
        <taxon>Pleurodeles</taxon>
    </lineage>
</organism>
<name>A0AAV7N562_PLEWA</name>
<sequence length="99" mass="10795">MRTCQVEIKARRSVPYEATPGQTLREAATAGKCHGTPLFPFFGSRMSPGIFKIVGEALFRLSSGTEPPPQAPDPTRHTELCAQVAIRIGGQTTHPCQRF</sequence>
<evidence type="ECO:0000313" key="1">
    <source>
        <dbReference type="EMBL" id="KAJ1110409.1"/>
    </source>
</evidence>
<gene>
    <name evidence="1" type="ORF">NDU88_007761</name>
</gene>